<comment type="caution">
    <text evidence="1">The sequence shown here is derived from an EMBL/GenBank/DDBJ whole genome shotgun (WGS) entry which is preliminary data.</text>
</comment>
<accession>A0A9W9NDB5</accession>
<dbReference type="OrthoDB" id="4384581at2759"/>
<evidence type="ECO:0000313" key="2">
    <source>
        <dbReference type="Proteomes" id="UP001150941"/>
    </source>
</evidence>
<evidence type="ECO:0000313" key="1">
    <source>
        <dbReference type="EMBL" id="KAJ5216849.1"/>
    </source>
</evidence>
<proteinExistence type="predicted"/>
<dbReference type="Proteomes" id="UP001150941">
    <property type="component" value="Unassembled WGS sequence"/>
</dbReference>
<reference evidence="1" key="1">
    <citation type="submission" date="2022-11" db="EMBL/GenBank/DDBJ databases">
        <authorList>
            <person name="Petersen C."/>
        </authorList>
    </citation>
    <scope>NUCLEOTIDE SEQUENCE</scope>
    <source>
        <strain evidence="1">IBT 19713</strain>
    </source>
</reference>
<dbReference type="EMBL" id="JAPQKS010000008">
    <property type="protein sequence ID" value="KAJ5216849.1"/>
    <property type="molecule type" value="Genomic_DNA"/>
</dbReference>
<protein>
    <submittedName>
        <fullName evidence="1">Uncharacterized protein</fullName>
    </submittedName>
</protein>
<organism evidence="1 2">
    <name type="scientific">Penicillium chermesinum</name>
    <dbReference type="NCBI Taxonomy" id="63820"/>
    <lineage>
        <taxon>Eukaryota</taxon>
        <taxon>Fungi</taxon>
        <taxon>Dikarya</taxon>
        <taxon>Ascomycota</taxon>
        <taxon>Pezizomycotina</taxon>
        <taxon>Eurotiomycetes</taxon>
        <taxon>Eurotiomycetidae</taxon>
        <taxon>Eurotiales</taxon>
        <taxon>Aspergillaceae</taxon>
        <taxon>Penicillium</taxon>
    </lineage>
</organism>
<gene>
    <name evidence="1" type="ORF">N7468_009857</name>
</gene>
<sequence>MKEDTLLRYFRLGEIETNHLSISDRTGDLASTNDKIAWEELIEADLNVKPLIFLPYFERSEEVLRQGPIIYKLGSSPARSKLCKAHPCREGFAIWRPVISSLGPEDGLFKVYPGSHSIRTEEELRHREATELRIRADQILIMRGGNWIEQGVGGSGLLMWAGVSREIVGLYIDKHSLKFVASAFGAERFLAMDHPFGMTNSEPVIFDRAFQDRIVRSNSRSVTATNLLINASNDLIATQNFLEKLSDPSGLILRSENGKPEEDPRIKYATVRSLDPKGYFLRALTLRYLSRRLREIPNETIANFLRNAGLKDPTRSVTQAIQNGLRMSFVETETHEPGLWLVLMSVLSRFHFMSDAEVQLVPNLLLNREHEGLLNAGRKYSGVTIPYDRGHFGSVISDPL</sequence>
<keyword evidence="2" id="KW-1185">Reference proteome</keyword>
<name>A0A9W9NDB5_9EURO</name>
<reference evidence="1" key="2">
    <citation type="journal article" date="2023" name="IMA Fungus">
        <title>Comparative genomic study of the Penicillium genus elucidates a diverse pangenome and 15 lateral gene transfer events.</title>
        <authorList>
            <person name="Petersen C."/>
            <person name="Sorensen T."/>
            <person name="Nielsen M.R."/>
            <person name="Sondergaard T.E."/>
            <person name="Sorensen J.L."/>
            <person name="Fitzpatrick D.A."/>
            <person name="Frisvad J.C."/>
            <person name="Nielsen K.L."/>
        </authorList>
    </citation>
    <scope>NUCLEOTIDE SEQUENCE</scope>
    <source>
        <strain evidence="1">IBT 19713</strain>
    </source>
</reference>
<dbReference type="AlphaFoldDB" id="A0A9W9NDB5"/>
<dbReference type="GeneID" id="83206456"/>
<dbReference type="RefSeq" id="XP_058325720.1">
    <property type="nucleotide sequence ID" value="XM_058479152.1"/>
</dbReference>